<sequence length="283" mass="31854">MAADSTNVAVPYSYEPTAKLFTTMIGEQLEVLQTKIGLVFAEDSEKVDFRVCDLYTEDWPETNFEDAKPLIEAAFNYWLNEMEGREVDTFKITCHQICSLKFSYQPIRGDFSISVKRALNEVIQDFCSFINLKSFYNKQPAPMFQLPTDDVGSKECIFNSIICHWLKPFMSLLHTNGMEQPTIHTTNLDQTATWAEPDWDFEAENEENFFAELKRHGLSSFCDGTAEHLKVLAQAGVYFKACKSNMGFVVTPLIISRIGLNIPEASKGLEGSSSGGTSLPPPH</sequence>
<protein>
    <submittedName>
        <fullName evidence="1">Uncharacterized protein</fullName>
    </submittedName>
</protein>
<dbReference type="GeneID" id="93649454"/>
<evidence type="ECO:0000313" key="1">
    <source>
        <dbReference type="EMBL" id="KAG5421733.1"/>
    </source>
</evidence>
<dbReference type="Proteomes" id="UP000669133">
    <property type="component" value="Unassembled WGS sequence"/>
</dbReference>
<gene>
    <name evidence="1" type="ORF">I9W82_000825</name>
</gene>
<dbReference type="OrthoDB" id="10423768at2759"/>
<dbReference type="RefSeq" id="XP_067550849.1">
    <property type="nucleotide sequence ID" value="XM_067695231.1"/>
</dbReference>
<name>A0A8H8DCN6_9ASCO</name>
<keyword evidence="2" id="KW-1185">Reference proteome</keyword>
<proteinExistence type="predicted"/>
<dbReference type="AlphaFoldDB" id="A0A8H8DCN6"/>
<organism evidence="1 2">
    <name type="scientific">Candida metapsilosis</name>
    <dbReference type="NCBI Taxonomy" id="273372"/>
    <lineage>
        <taxon>Eukaryota</taxon>
        <taxon>Fungi</taxon>
        <taxon>Dikarya</taxon>
        <taxon>Ascomycota</taxon>
        <taxon>Saccharomycotina</taxon>
        <taxon>Pichiomycetes</taxon>
        <taxon>Debaryomycetaceae</taxon>
        <taxon>Candida/Lodderomyces clade</taxon>
        <taxon>Candida</taxon>
    </lineage>
</organism>
<dbReference type="EMBL" id="JAEOAQ010000001">
    <property type="protein sequence ID" value="KAG5421733.1"/>
    <property type="molecule type" value="Genomic_DNA"/>
</dbReference>
<accession>A0A8H8DCN6</accession>
<comment type="caution">
    <text evidence="1">The sequence shown here is derived from an EMBL/GenBank/DDBJ whole genome shotgun (WGS) entry which is preliminary data.</text>
</comment>
<evidence type="ECO:0000313" key="2">
    <source>
        <dbReference type="Proteomes" id="UP000669133"/>
    </source>
</evidence>
<reference evidence="1 2" key="1">
    <citation type="submission" date="2020-12" db="EMBL/GenBank/DDBJ databases">
        <title>Effect of drift, selection, and recombination on the evolution of hybrid genomes in Candida yeast pathogens.</title>
        <authorList>
            <person name="Mixao V."/>
            <person name="Ksiezopolska E."/>
            <person name="Saus E."/>
            <person name="Boekhout T."/>
            <person name="Gacser A."/>
            <person name="Gabaldon T."/>
        </authorList>
    </citation>
    <scope>NUCLEOTIDE SEQUENCE [LARGE SCALE GENOMIC DNA]</scope>
    <source>
        <strain evidence="1 2">BP57</strain>
    </source>
</reference>